<evidence type="ECO:0000313" key="1">
    <source>
        <dbReference type="EMBL" id="MFB9952707.1"/>
    </source>
</evidence>
<evidence type="ECO:0000313" key="2">
    <source>
        <dbReference type="Proteomes" id="UP001589692"/>
    </source>
</evidence>
<proteinExistence type="predicted"/>
<dbReference type="RefSeq" id="WP_377265510.1">
    <property type="nucleotide sequence ID" value="NZ_JBHMAA010000037.1"/>
</dbReference>
<organism evidence="1 2">
    <name type="scientific">Rhizobium puerariae</name>
    <dbReference type="NCBI Taxonomy" id="1585791"/>
    <lineage>
        <taxon>Bacteria</taxon>
        <taxon>Pseudomonadati</taxon>
        <taxon>Pseudomonadota</taxon>
        <taxon>Alphaproteobacteria</taxon>
        <taxon>Hyphomicrobiales</taxon>
        <taxon>Rhizobiaceae</taxon>
        <taxon>Rhizobium/Agrobacterium group</taxon>
        <taxon>Rhizobium</taxon>
    </lineage>
</organism>
<name>A0ABV6AQ98_9HYPH</name>
<accession>A0ABV6AQ98</accession>
<keyword evidence="2" id="KW-1185">Reference proteome</keyword>
<reference evidence="1 2" key="1">
    <citation type="submission" date="2024-09" db="EMBL/GenBank/DDBJ databases">
        <authorList>
            <person name="Sun Q."/>
            <person name="Mori K."/>
        </authorList>
    </citation>
    <scope>NUCLEOTIDE SEQUENCE [LARGE SCALE GENOMIC DNA]</scope>
    <source>
        <strain evidence="1 2">TBRC 4938</strain>
    </source>
</reference>
<sequence>MTYQWLDGATVLRLLDDLRCAELGEFGNISIDETPVLRNYKPVVGKAFALSGVVSGHPRLADGREVITSQLFYLDEDRGLARTMNRWYRLYSSVRGQGH</sequence>
<dbReference type="InterPro" id="IPR046574">
    <property type="entry name" value="DUF6634"/>
</dbReference>
<dbReference type="EMBL" id="JBHMAA010000037">
    <property type="protein sequence ID" value="MFB9952707.1"/>
    <property type="molecule type" value="Genomic_DNA"/>
</dbReference>
<gene>
    <name evidence="1" type="ORF">ACFFP0_28000</name>
</gene>
<protein>
    <submittedName>
        <fullName evidence="1">DUF6634 family protein</fullName>
    </submittedName>
</protein>
<dbReference type="Proteomes" id="UP001589692">
    <property type="component" value="Unassembled WGS sequence"/>
</dbReference>
<comment type="caution">
    <text evidence="1">The sequence shown here is derived from an EMBL/GenBank/DDBJ whole genome shotgun (WGS) entry which is preliminary data.</text>
</comment>
<dbReference type="Pfam" id="PF20339">
    <property type="entry name" value="DUF6634"/>
    <property type="match status" value="1"/>
</dbReference>